<dbReference type="AlphaFoldDB" id="A0AAE0L5B0"/>
<accession>A0AAE0L5B0</accession>
<dbReference type="EMBL" id="LGRX02009066">
    <property type="protein sequence ID" value="KAK3272270.1"/>
    <property type="molecule type" value="Genomic_DNA"/>
</dbReference>
<dbReference type="Proteomes" id="UP001190700">
    <property type="component" value="Unassembled WGS sequence"/>
</dbReference>
<name>A0AAE0L5B0_9CHLO</name>
<reference evidence="1 2" key="1">
    <citation type="journal article" date="2015" name="Genome Biol. Evol.">
        <title>Comparative Genomics of a Bacterivorous Green Alga Reveals Evolutionary Causalities and Consequences of Phago-Mixotrophic Mode of Nutrition.</title>
        <authorList>
            <person name="Burns J.A."/>
            <person name="Paasch A."/>
            <person name="Narechania A."/>
            <person name="Kim E."/>
        </authorList>
    </citation>
    <scope>NUCLEOTIDE SEQUENCE [LARGE SCALE GENOMIC DNA]</scope>
    <source>
        <strain evidence="1 2">PLY_AMNH</strain>
    </source>
</reference>
<evidence type="ECO:0000313" key="1">
    <source>
        <dbReference type="EMBL" id="KAK3272270.1"/>
    </source>
</evidence>
<comment type="caution">
    <text evidence="1">The sequence shown here is derived from an EMBL/GenBank/DDBJ whole genome shotgun (WGS) entry which is preliminary data.</text>
</comment>
<gene>
    <name evidence="1" type="ORF">CYMTET_19423</name>
</gene>
<protein>
    <submittedName>
        <fullName evidence="1">Uncharacterized protein</fullName>
    </submittedName>
</protein>
<keyword evidence="2" id="KW-1185">Reference proteome</keyword>
<sequence length="220" mass="24867">MLPVLLLEKGKYSLREREQGKLTLAFDGYAEAPFKPAEQPPDDAEEHMRWEKNLESEKKFHKQAAKVYRAPDKFADLMTSFMDKDFYLKEVTKLFEDVSRKERMGLDGKAYFTSGAVTCDGCPLLHLDTNKGASHTMVFNIIIPDDPSQELTPDQLEGFSGVYICPQTGVEVHLPHGGFLLHQGSDADVGFHVGAKRHGDEIPGPPFRRYMLALYLKKFT</sequence>
<organism evidence="1 2">
    <name type="scientific">Cymbomonas tetramitiformis</name>
    <dbReference type="NCBI Taxonomy" id="36881"/>
    <lineage>
        <taxon>Eukaryota</taxon>
        <taxon>Viridiplantae</taxon>
        <taxon>Chlorophyta</taxon>
        <taxon>Pyramimonadophyceae</taxon>
        <taxon>Pyramimonadales</taxon>
        <taxon>Pyramimonadaceae</taxon>
        <taxon>Cymbomonas</taxon>
    </lineage>
</organism>
<evidence type="ECO:0000313" key="2">
    <source>
        <dbReference type="Proteomes" id="UP001190700"/>
    </source>
</evidence>
<proteinExistence type="predicted"/>